<evidence type="ECO:0000256" key="8">
    <source>
        <dbReference type="SAM" id="Phobius"/>
    </source>
</evidence>
<feature type="domain" description="ABC transmembrane type-2" evidence="9">
    <location>
        <begin position="134"/>
        <end position="372"/>
    </location>
</feature>
<keyword evidence="6 8" id="KW-1133">Transmembrane helix</keyword>
<dbReference type="AlphaFoldDB" id="A0A9X2KEL1"/>
<comment type="caution">
    <text evidence="10">The sequence shown here is derived from an EMBL/GenBank/DDBJ whole genome shotgun (WGS) entry which is preliminary data.</text>
</comment>
<evidence type="ECO:0000256" key="2">
    <source>
        <dbReference type="ARBA" id="ARBA00007783"/>
    </source>
</evidence>
<dbReference type="PANTHER" id="PTHR30294:SF47">
    <property type="entry name" value="INNER MEMBRANE TRANSPORT PERMEASE YHHJ"/>
    <property type="match status" value="1"/>
</dbReference>
<dbReference type="InterPro" id="IPR051449">
    <property type="entry name" value="ABC-2_transporter_component"/>
</dbReference>
<evidence type="ECO:0000259" key="9">
    <source>
        <dbReference type="PROSITE" id="PS51012"/>
    </source>
</evidence>
<evidence type="ECO:0000256" key="1">
    <source>
        <dbReference type="ARBA" id="ARBA00004651"/>
    </source>
</evidence>
<keyword evidence="4" id="KW-1003">Cell membrane</keyword>
<evidence type="ECO:0000313" key="11">
    <source>
        <dbReference type="Proteomes" id="UP001155220"/>
    </source>
</evidence>
<keyword evidence="5 8" id="KW-0812">Transmembrane</keyword>
<keyword evidence="3" id="KW-0813">Transport</keyword>
<organism evidence="10 11">
    <name type="scientific">Aurantimonas marianensis</name>
    <dbReference type="NCBI Taxonomy" id="2920428"/>
    <lineage>
        <taxon>Bacteria</taxon>
        <taxon>Pseudomonadati</taxon>
        <taxon>Pseudomonadota</taxon>
        <taxon>Alphaproteobacteria</taxon>
        <taxon>Hyphomicrobiales</taxon>
        <taxon>Aurantimonadaceae</taxon>
        <taxon>Aurantimonas</taxon>
    </lineage>
</organism>
<evidence type="ECO:0000256" key="7">
    <source>
        <dbReference type="ARBA" id="ARBA00023136"/>
    </source>
</evidence>
<dbReference type="Gene3D" id="3.40.1710.10">
    <property type="entry name" value="abc type-2 transporter like domain"/>
    <property type="match status" value="1"/>
</dbReference>
<feature type="transmembrane region" description="Helical" evidence="8">
    <location>
        <begin position="290"/>
        <end position="308"/>
    </location>
</feature>
<feature type="transmembrane region" description="Helical" evidence="8">
    <location>
        <begin position="346"/>
        <end position="367"/>
    </location>
</feature>
<reference evidence="10" key="1">
    <citation type="submission" date="2022-03" db="EMBL/GenBank/DDBJ databases">
        <title>Aurantimonas Liuensis sp. Nov., isolated from the hadal seawater of the Mariana Trench.</title>
        <authorList>
            <person name="Liu R."/>
        </authorList>
    </citation>
    <scope>NUCLEOTIDE SEQUENCE</scope>
    <source>
        <strain evidence="10">LRZ36</strain>
    </source>
</reference>
<dbReference type="GO" id="GO:0005886">
    <property type="term" value="C:plasma membrane"/>
    <property type="evidence" value="ECO:0007669"/>
    <property type="project" value="UniProtKB-SubCell"/>
</dbReference>
<dbReference type="InterPro" id="IPR047817">
    <property type="entry name" value="ABC2_TM_bact-type"/>
</dbReference>
<evidence type="ECO:0000256" key="4">
    <source>
        <dbReference type="ARBA" id="ARBA00022475"/>
    </source>
</evidence>
<feature type="transmembrane region" description="Helical" evidence="8">
    <location>
        <begin position="178"/>
        <end position="202"/>
    </location>
</feature>
<sequence length="377" mass="41311">MRKRLKNIYRLGVKELNSLRRDPVLLFLIFFTFTFAIYTVATGVQTELRNASIAVVDEDHSDLSRQIRAAFLEPYFQPPATLGIDQIDPAMDAGRYAFVVDIPVNFQSDVLSGRRPQVQVNVDATAMTLAGNGAAYIQTIINRQLSEFLNRNRSDGTSTPTVTVTMRTEFNPNLDSSWFMSVMQIVSNITMLSLILSGAAVIRERERGTIEHLLVMPVTPAEIMMAKIWANGLAIVLAVILSLYVIVQGVLSVRISGSIALFVLGASVFLYAMTALGIVLSTFANSMPQFALLAIPFFVVMNMLSGGTSPLDGMPQLLQIIMQAAPSTHFTSFAQAVLFRGAGIDIVWRQIAAMAVIGTVLFLMALSRFRATMSAAR</sequence>
<gene>
    <name evidence="10" type="ORF">MJ956_05330</name>
</gene>
<proteinExistence type="inferred from homology"/>
<dbReference type="RefSeq" id="WP_253963441.1">
    <property type="nucleotide sequence ID" value="NZ_JALHBS010000030.1"/>
</dbReference>
<dbReference type="GO" id="GO:0140359">
    <property type="term" value="F:ABC-type transporter activity"/>
    <property type="evidence" value="ECO:0007669"/>
    <property type="project" value="InterPro"/>
</dbReference>
<dbReference type="PROSITE" id="PS51012">
    <property type="entry name" value="ABC_TM2"/>
    <property type="match status" value="1"/>
</dbReference>
<evidence type="ECO:0000256" key="5">
    <source>
        <dbReference type="ARBA" id="ARBA00022692"/>
    </source>
</evidence>
<feature type="transmembrane region" description="Helical" evidence="8">
    <location>
        <begin position="259"/>
        <end position="283"/>
    </location>
</feature>
<keyword evidence="7 8" id="KW-0472">Membrane</keyword>
<accession>A0A9X2KEL1</accession>
<comment type="similarity">
    <text evidence="2">Belongs to the ABC-2 integral membrane protein family.</text>
</comment>
<keyword evidence="11" id="KW-1185">Reference proteome</keyword>
<dbReference type="InterPro" id="IPR013525">
    <property type="entry name" value="ABC2_TM"/>
</dbReference>
<protein>
    <submittedName>
        <fullName evidence="10">ABC transporter permease</fullName>
    </submittedName>
</protein>
<evidence type="ECO:0000313" key="10">
    <source>
        <dbReference type="EMBL" id="MCP3054566.1"/>
    </source>
</evidence>
<dbReference type="Pfam" id="PF12698">
    <property type="entry name" value="ABC2_membrane_3"/>
    <property type="match status" value="1"/>
</dbReference>
<feature type="transmembrane region" description="Helical" evidence="8">
    <location>
        <begin position="24"/>
        <end position="41"/>
    </location>
</feature>
<dbReference type="EMBL" id="JALHBS010000030">
    <property type="protein sequence ID" value="MCP3054566.1"/>
    <property type="molecule type" value="Genomic_DNA"/>
</dbReference>
<evidence type="ECO:0000256" key="6">
    <source>
        <dbReference type="ARBA" id="ARBA00022989"/>
    </source>
</evidence>
<comment type="subcellular location">
    <subcellularLocation>
        <location evidence="1">Cell membrane</location>
        <topology evidence="1">Multi-pass membrane protein</topology>
    </subcellularLocation>
</comment>
<dbReference type="Proteomes" id="UP001155220">
    <property type="component" value="Unassembled WGS sequence"/>
</dbReference>
<dbReference type="PANTHER" id="PTHR30294">
    <property type="entry name" value="MEMBRANE COMPONENT OF ABC TRANSPORTER YHHJ-RELATED"/>
    <property type="match status" value="1"/>
</dbReference>
<evidence type="ECO:0000256" key="3">
    <source>
        <dbReference type="ARBA" id="ARBA00022448"/>
    </source>
</evidence>
<name>A0A9X2KEL1_9HYPH</name>
<feature type="transmembrane region" description="Helical" evidence="8">
    <location>
        <begin position="228"/>
        <end position="247"/>
    </location>
</feature>